<sequence>MLNRLLLLWMTFYGILLRSSNAITKSFVNSSMPDMRPTFVVNFDTSTVICQHSSHPDDLHLHHISILCDGEQDCYSNPAMHDESFPYCGSRCNSTCNQRGACLFDGIQGQCYCNAGFHGPQCELDDNNECKDKPCHWLAHCRNTYGSFSCSCFPGFQGDGHECSDINECETGIARCPKHSTCVNLPGTYFCNCTEGFQPLGIPLERCADIDECAQEMHNCSKNFKCQNEIGKFKCVEKCDTGYRLVNGTCIDIDECTEKTSECNKRANCVNTIGSYQCICEDGFTGDALNDCSQQKGICDRHAFCIGSLRMCVCQSGYIGDGLNCYDVNECAAKDNPCEGQIGASRCVNIDGGYICCEEDLDNKRCIREKGAFCSGGCGLHAVCYNETCQCMEGFDGDPRIKCTDINECEDDKQCPGVGEWCVNMIGGFVCCSAESQKAECLGSNYKLNSIRRTFSTSSIQQKATGGFMIIDKQVTSAERFGLACYFGCPADSHCVNDTCRCNDGFIGNTFEGCVDINECELGLCNQSDSWCVNLSGSFACCTRNSTLSECIGLKINDDHENSLQKIIGEHLLDTFNSAATIITDDTKNHGSWSDSSDKNELSNSGQSSSGWAIKRIGEWRNFTGHAIIFGRGRIESKKWNMTKDRNGALIDIEVPGNRTEEIHFTSSTKEERTEANERSGETEKFGEDIKTSGILGGKGTTHDGIPKVDASLSSQANRNSEKGSGGILAVTSSLPTVNSFGEVDKNEEEETKKSDDVTSKTSINHESTESNISLERSSESSAIPVPTLKSSRTSASESFGTVSNEIIIQDSSGKFTTSEFSESSTYMNAKPVSEMESTNTVELETTTILEIDKTETTIVVKESDLTESKESIDTMANFETKQTTRVTDKETDLTTSSSMEKQRRIITTENLETHTDMTIKENSQNQTIITEMTTSSSILENKSDWKTEEQKLQPENTTAKISETDVTIIAKHETITPTIIEATPKETITVISESDSASSVAATHSNSERLTKFYGTSSPYAGRFHENTLEIGLEIAKAAPKTDRQTRIERMKTSGESVEVNSTSLAYPSSTKPVQFTESEKSAMKFKSTADLISVSQKTESKKSEEIETTQTEAETTALERSLEQSTEIQSLKTTATLNSISTINVTQTETEIDTLEKSSETISSPANQETTANLSVKLTSQDAAEDVTAMQREKTEPVSSHDKSATTETENGEALQTKSVEVAGSGEEMTEFRTTSDTNSFISNTPIETNNFLGTTAVNDKTREVGLEIVMMKKYPKTTKPPINRTSSSEETTISSVKSELRSSSDIFTEYKSHDKKTCPICKRRKTIEGMEGKSTTEESSTPASHDIEEATTSEAITVEDFKKTDGVTDINITRNTETVAEPVETISGIATTSTGATNEIEMEDFSKFLSRAMSTKPELETTTTRSSTSGTELVTPMEKESVSTQEATSSIFRTHTQSTVPFASRIWTSPSFSPTEIIANNENTVIVTNSENFPSLLAVSGTEKVSKPVSISEYVEASATTSASQVSEIVANGTSISTKDFTVFQRSESSATDLFPLPTVSKSNLEIISATGSADVLKTASETTRWMKKPEEAEKSAAVVEMTTTIPGSTSGTKISESTINPSEASTKVAKVTSETEVTETRESIIQSKQTSSKVLVSDKDFISRTEQETTSPVYAKISESGEYISKKTTKETYSLRKTTEISITPNSTHPASLHCRSSDECGADAYCERRSGVCRCYPGFDGEPPTIPCVDINECERHLDDCDISSRCSNKVGGFMCFCETGYRMSREHICVDINECQERAGNPCSQNATCINMPGSYQCKCNHGYTGDGYTCIPIGMRHCKADELARSKCGRNHLCLVDDKGRIDCTSCKKGFLKEATECIDINECAEESLCHENAFCKNIMGSYSCHCQPGYEGDGFSCNDIDECLSNPCHPQAICFNYPGFYSCKCPDGWAGDGKNECINPSDTACLDKLSVCNQANYTSCLSVNLGILTTSICECASNYRYNSIKRICEDIDECAENRHTCDPSNSICINTDGSYICECAPGYEGAGGICVDVNECERGIAGCNVAARCENYLGSVGCKCPPGFFGNGIHCTATGSFTKIDSGCDHKWKRTCYNMNRTCHVDGEDVPQCGSCLIGYQPSSGRCLPIQQTGNCANPQKNDCDMNAECIDVYPGHHLCTCKVGYIGDGRRCDDIDECSLPGACDPAANCHNTNGSFTCICQFGYIGNGFKCKAKFSKHADYNCQLNVSMCHKNARCQLNGICKCNSGYQGNGIDICLLESEKKRLVEITFGNKTDFSKITKAGTMSQVTKKSRVKGSTMSTDDSVFASGFDSSSTIMPFTEGKGIEEKVMQITTDNISSMRYRQSSTVEGITSQDTSVTEKSSGKESNTAVTASETSPGWISETDHLTTSEGSGEDDSISKDWQYSTKDDNKLFTVEATSSVMVSVHESMEEATNDLGLGTRIYSGSTSSHTGDISREEIQKVALQRCTATDQSACHELATCVEQSGECVCKLGYHGDGYSICIKDTEDCILDPKICDLRAVCNVSTRTCKCIQGYIGDGIICAPDTFDCLLRPNLCSSFAECIGRRCICNAGYTGDGTECVEVEPLRDCTQCDTKAKCHNETCICDKGYFGNGAICIADPADCIHYPGLCHSNAICDQEKRRCKCTRGHIGNGMECSRKKDFLCLNNTNICDQNAECLSTGVCRCKHGFEGDGYYCLATTTKFETLIETTESSLSGCKQQCVANERCYHGECRCAEGYKRDPNATCMDIDECSMGTHDCHPVALCTNVPGSFTCICPSGYNGDGRKCFQYHRLQNMSVDCELDGMTLILVNDPDLYDGRIFVRGQTDNPFCSKKLNALLANESEYHLMIQYAHCNVRLEEPNTIAVTVVIQRHPMFITERADAYDVRCTYPIGVRKVASHVGISEITTTKTIVETGVGPTCSLTVTNEEDQLIDTATVGQPLKLALTVYPNDTYAVLPRNCFAINLETGELYLLTDEGGCAIDTELFPEWTYRQLWLTTARFRTFKWPDSSMIRFQCDCSACIESCPKVNCTKRHELIKQHRFRHIREIPRNTVDEELEKHIVKGAKWMAYSGALHVNEEEELVRAQRDMKRWKYQGLKTYEEPLDTLPNDICIHTIWIILSLLPLLLLLILIGLLSAAWRKKSSIRMRWRMAKGLTSFNDSESSYLKF</sequence>
<keyword evidence="9" id="KW-0472">Membrane</keyword>
<feature type="domain" description="EGF-like" evidence="11">
    <location>
        <begin position="2199"/>
        <end position="2238"/>
    </location>
</feature>
<reference evidence="13" key="2">
    <citation type="submission" date="2022-06" db="UniProtKB">
        <authorList>
            <consortium name="EnsemblMetazoa"/>
        </authorList>
    </citation>
    <scope>IDENTIFICATION</scope>
</reference>
<dbReference type="InterPro" id="IPR024731">
    <property type="entry name" value="NELL2-like_EGF"/>
</dbReference>
<keyword evidence="14" id="KW-1185">Reference proteome</keyword>
<dbReference type="SMART" id="SM00179">
    <property type="entry name" value="EGF_CA"/>
    <property type="match status" value="16"/>
</dbReference>
<keyword evidence="1 7" id="KW-0245">EGF-like domain</keyword>
<feature type="domain" description="EGF-like" evidence="11">
    <location>
        <begin position="165"/>
        <end position="208"/>
    </location>
</feature>
<keyword evidence="5 7" id="KW-1015">Disulfide bond</keyword>
<dbReference type="FunFam" id="2.10.25.10:FF:000038">
    <property type="entry name" value="Fibrillin 2"/>
    <property type="match status" value="9"/>
</dbReference>
<feature type="compositionally biased region" description="Polar residues" evidence="8">
    <location>
        <begin position="1234"/>
        <end position="1245"/>
    </location>
</feature>
<feature type="domain" description="EGF-like" evidence="11">
    <location>
        <begin position="2775"/>
        <end position="2815"/>
    </location>
</feature>
<dbReference type="PANTHER" id="PTHR24039">
    <property type="entry name" value="FIBRILLIN-RELATED"/>
    <property type="match status" value="1"/>
</dbReference>
<dbReference type="PROSITE" id="PS50026">
    <property type="entry name" value="EGF_3"/>
    <property type="match status" value="13"/>
</dbReference>
<feature type="domain" description="EGF-like" evidence="11">
    <location>
        <begin position="2156"/>
        <end position="2198"/>
    </location>
</feature>
<feature type="region of interest" description="Disordered" evidence="8">
    <location>
        <begin position="1418"/>
        <end position="1446"/>
    </location>
</feature>
<evidence type="ECO:0000256" key="5">
    <source>
        <dbReference type="ARBA" id="ARBA00023157"/>
    </source>
</evidence>
<evidence type="ECO:0000313" key="13">
    <source>
        <dbReference type="EnsemblMetazoa" id="OVOC8399.1"/>
    </source>
</evidence>
<organism evidence="13 14">
    <name type="scientific">Onchocerca volvulus</name>
    <dbReference type="NCBI Taxonomy" id="6282"/>
    <lineage>
        <taxon>Eukaryota</taxon>
        <taxon>Metazoa</taxon>
        <taxon>Ecdysozoa</taxon>
        <taxon>Nematoda</taxon>
        <taxon>Chromadorea</taxon>
        <taxon>Rhabditida</taxon>
        <taxon>Spirurina</taxon>
        <taxon>Spiruromorpha</taxon>
        <taxon>Filarioidea</taxon>
        <taxon>Onchocercidae</taxon>
        <taxon>Onchocerca</taxon>
    </lineage>
</organism>
<feature type="domain" description="EGF-like" evidence="11">
    <location>
        <begin position="2060"/>
        <end position="2100"/>
    </location>
</feature>
<feature type="compositionally biased region" description="Low complexity" evidence="8">
    <location>
        <begin position="1424"/>
        <end position="1434"/>
    </location>
</feature>
<dbReference type="Pfam" id="PF07645">
    <property type="entry name" value="EGF_CA"/>
    <property type="match status" value="8"/>
</dbReference>
<keyword evidence="9" id="KW-1133">Transmembrane helix</keyword>
<dbReference type="SUPFAM" id="SSF57196">
    <property type="entry name" value="EGF/Laminin"/>
    <property type="match status" value="2"/>
</dbReference>
<feature type="compositionally biased region" description="Polar residues" evidence="8">
    <location>
        <begin position="731"/>
        <end position="740"/>
    </location>
</feature>
<dbReference type="CDD" id="cd00054">
    <property type="entry name" value="EGF_CA"/>
    <property type="match status" value="12"/>
</dbReference>
<feature type="signal peptide" evidence="10">
    <location>
        <begin position="1"/>
        <end position="22"/>
    </location>
</feature>
<keyword evidence="9" id="KW-0812">Transmembrane</keyword>
<dbReference type="PANTHER" id="PTHR24039:SF28">
    <property type="entry name" value="EGF-LIKE DOMAIN-CONTAINING PROTEIN"/>
    <property type="match status" value="1"/>
</dbReference>
<dbReference type="EnsemblMetazoa" id="OVOC8399.1">
    <property type="protein sequence ID" value="OVOC8399.1"/>
    <property type="gene ID" value="WBGene00245208"/>
</dbReference>
<feature type="domain" description="EGF-like" evidence="11">
    <location>
        <begin position="252"/>
        <end position="293"/>
    </location>
</feature>
<dbReference type="SMART" id="SM00181">
    <property type="entry name" value="EGF"/>
    <property type="match status" value="30"/>
</dbReference>
<evidence type="ECO:0000256" key="2">
    <source>
        <dbReference type="ARBA" id="ARBA00022729"/>
    </source>
</evidence>
<dbReference type="InterPro" id="IPR000742">
    <property type="entry name" value="EGF"/>
</dbReference>
<evidence type="ECO:0000256" key="9">
    <source>
        <dbReference type="SAM" id="Phobius"/>
    </source>
</evidence>
<dbReference type="InterPro" id="IPR001507">
    <property type="entry name" value="ZP_dom"/>
</dbReference>
<dbReference type="InterPro" id="IPR018097">
    <property type="entry name" value="EGF_Ca-bd_CS"/>
</dbReference>
<protein>
    <submittedName>
        <fullName evidence="13">Uncharacterized protein</fullName>
    </submittedName>
</protein>
<evidence type="ECO:0000256" key="4">
    <source>
        <dbReference type="ARBA" id="ARBA00022837"/>
    </source>
</evidence>
<feature type="domain" description="ZP" evidence="12">
    <location>
        <begin position="2826"/>
        <end position="3065"/>
    </location>
</feature>
<evidence type="ECO:0000256" key="8">
    <source>
        <dbReference type="SAM" id="MobiDB-lite"/>
    </source>
</evidence>
<feature type="transmembrane region" description="Helical" evidence="9">
    <location>
        <begin position="3144"/>
        <end position="3167"/>
    </location>
</feature>
<accession>A0A8R1U0Q1</accession>
<proteinExistence type="predicted"/>
<feature type="region of interest" description="Disordered" evidence="8">
    <location>
        <begin position="2369"/>
        <end position="2428"/>
    </location>
</feature>
<evidence type="ECO:0000256" key="6">
    <source>
        <dbReference type="ARBA" id="ARBA00023180"/>
    </source>
</evidence>
<keyword evidence="3" id="KW-0677">Repeat</keyword>
<dbReference type="SMART" id="SM00241">
    <property type="entry name" value="ZP"/>
    <property type="match status" value="1"/>
</dbReference>
<dbReference type="Gene3D" id="2.90.20.10">
    <property type="entry name" value="Plasmodium vivax P25 domain"/>
    <property type="match status" value="1"/>
</dbReference>
<evidence type="ECO:0000256" key="1">
    <source>
        <dbReference type="ARBA" id="ARBA00022536"/>
    </source>
</evidence>
<comment type="caution">
    <text evidence="7">Lacks conserved residue(s) required for the propagation of feature annotation.</text>
</comment>
<feature type="compositionally biased region" description="Polar residues" evidence="8">
    <location>
        <begin position="1208"/>
        <end position="1221"/>
    </location>
</feature>
<feature type="domain" description="EGF-like" evidence="11">
    <location>
        <begin position="89"/>
        <end position="123"/>
    </location>
</feature>
<feature type="disulfide bond" evidence="7">
    <location>
        <begin position="113"/>
        <end position="122"/>
    </location>
</feature>
<dbReference type="Proteomes" id="UP000024404">
    <property type="component" value="Unassembled WGS sequence"/>
</dbReference>
<evidence type="ECO:0000256" key="7">
    <source>
        <dbReference type="PROSITE-ProRule" id="PRU00076"/>
    </source>
</evidence>
<feature type="compositionally biased region" description="Polar residues" evidence="8">
    <location>
        <begin position="1162"/>
        <end position="1184"/>
    </location>
</feature>
<dbReference type="EMBL" id="CMVM020000248">
    <property type="status" value="NOT_ANNOTATED_CDS"/>
    <property type="molecule type" value="Genomic_DNA"/>
</dbReference>
<feature type="region of interest" description="Disordered" evidence="8">
    <location>
        <begin position="1096"/>
        <end position="1129"/>
    </location>
</feature>
<evidence type="ECO:0000256" key="10">
    <source>
        <dbReference type="SAM" id="SignalP"/>
    </source>
</evidence>
<name>A0A8R1U0Q1_ONCVO</name>
<dbReference type="Pfam" id="PF12947">
    <property type="entry name" value="EGF_3"/>
    <property type="match status" value="6"/>
</dbReference>
<evidence type="ECO:0000256" key="3">
    <source>
        <dbReference type="ARBA" id="ARBA00022737"/>
    </source>
</evidence>
<feature type="domain" description="EGF-like" evidence="11">
    <location>
        <begin position="1927"/>
        <end position="1966"/>
    </location>
</feature>
<dbReference type="PROSITE" id="PS01186">
    <property type="entry name" value="EGF_2"/>
    <property type="match status" value="15"/>
</dbReference>
<feature type="region of interest" description="Disordered" evidence="8">
    <location>
        <begin position="587"/>
        <end position="609"/>
    </location>
</feature>
<feature type="domain" description="EGF-like" evidence="11">
    <location>
        <begin position="126"/>
        <end position="164"/>
    </location>
</feature>
<feature type="disulfide bond" evidence="7">
    <location>
        <begin position="92"/>
        <end position="102"/>
    </location>
</feature>
<dbReference type="InterPro" id="IPR009030">
    <property type="entry name" value="Growth_fac_rcpt_cys_sf"/>
</dbReference>
<feature type="domain" description="EGF-like" evidence="11">
    <location>
        <begin position="1797"/>
        <end position="1838"/>
    </location>
</feature>
<feature type="domain" description="EGF-like" evidence="11">
    <location>
        <begin position="2018"/>
        <end position="2059"/>
    </location>
</feature>
<evidence type="ECO:0000259" key="12">
    <source>
        <dbReference type="PROSITE" id="PS51034"/>
    </source>
</evidence>
<feature type="region of interest" description="Disordered" evidence="8">
    <location>
        <begin position="1154"/>
        <end position="1245"/>
    </location>
</feature>
<dbReference type="InterPro" id="IPR000152">
    <property type="entry name" value="EGF-type_Asp/Asn_hydroxyl_site"/>
</dbReference>
<reference evidence="14" key="1">
    <citation type="submission" date="2013-10" db="EMBL/GenBank/DDBJ databases">
        <title>Genome sequencing of Onchocerca volvulus.</title>
        <authorList>
            <person name="Cotton J."/>
            <person name="Tsai J."/>
            <person name="Stanley E."/>
            <person name="Tracey A."/>
            <person name="Holroyd N."/>
            <person name="Lustigman S."/>
            <person name="Berriman M."/>
        </authorList>
    </citation>
    <scope>NUCLEOTIDE SEQUENCE</scope>
</reference>
<feature type="domain" description="EGF-like" evidence="11">
    <location>
        <begin position="1887"/>
        <end position="1924"/>
    </location>
</feature>
<keyword evidence="2 10" id="KW-0732">Signal</keyword>
<dbReference type="PROSITE" id="PS01187">
    <property type="entry name" value="EGF_CA"/>
    <property type="match status" value="9"/>
</dbReference>
<dbReference type="PROSITE" id="PS00022">
    <property type="entry name" value="EGF_1"/>
    <property type="match status" value="1"/>
</dbReference>
<dbReference type="PROSITE" id="PS00010">
    <property type="entry name" value="ASX_HYDROXYL"/>
    <property type="match status" value="10"/>
</dbReference>
<dbReference type="Gene3D" id="2.10.25.10">
    <property type="entry name" value="Laminin"/>
    <property type="match status" value="16"/>
</dbReference>
<dbReference type="PROSITE" id="PS51034">
    <property type="entry name" value="ZP_2"/>
    <property type="match status" value="1"/>
</dbReference>
<feature type="compositionally biased region" description="Low complexity" evidence="8">
    <location>
        <begin position="770"/>
        <end position="782"/>
    </location>
</feature>
<feature type="region of interest" description="Disordered" evidence="8">
    <location>
        <begin position="691"/>
        <end position="790"/>
    </location>
</feature>
<evidence type="ECO:0000259" key="11">
    <source>
        <dbReference type="PROSITE" id="PS50026"/>
    </source>
</evidence>
<dbReference type="OMA" id="CTEGFQP"/>
<feature type="compositionally biased region" description="Basic and acidic residues" evidence="8">
    <location>
        <begin position="1193"/>
        <end position="1207"/>
    </location>
</feature>
<dbReference type="GO" id="GO:0005509">
    <property type="term" value="F:calcium ion binding"/>
    <property type="evidence" value="ECO:0007669"/>
    <property type="project" value="InterPro"/>
</dbReference>
<feature type="domain" description="EGF-like" evidence="11">
    <location>
        <begin position="1755"/>
        <end position="1796"/>
    </location>
</feature>
<keyword evidence="4" id="KW-0106">Calcium</keyword>
<feature type="region of interest" description="Disordered" evidence="8">
    <location>
        <begin position="1280"/>
        <end position="1300"/>
    </location>
</feature>
<keyword evidence="6" id="KW-0325">Glycoprotein</keyword>
<dbReference type="SUPFAM" id="SSF57184">
    <property type="entry name" value="Growth factor receptor domain"/>
    <property type="match status" value="5"/>
</dbReference>
<evidence type="ECO:0000313" key="14">
    <source>
        <dbReference type="Proteomes" id="UP000024404"/>
    </source>
</evidence>
<dbReference type="InterPro" id="IPR001881">
    <property type="entry name" value="EGF-like_Ca-bd_dom"/>
</dbReference>
<dbReference type="InterPro" id="IPR049883">
    <property type="entry name" value="NOTCH1_EGF-like"/>
</dbReference>
<feature type="chain" id="PRO_5035853313" evidence="10">
    <location>
        <begin position="23"/>
        <end position="3196"/>
    </location>
</feature>
<feature type="compositionally biased region" description="Polar residues" evidence="8">
    <location>
        <begin position="2369"/>
        <end position="2405"/>
    </location>
</feature>